<feature type="transmembrane region" description="Helical" evidence="1">
    <location>
        <begin position="107"/>
        <end position="129"/>
    </location>
</feature>
<keyword evidence="3" id="KW-1185">Reference proteome</keyword>
<dbReference type="Proteomes" id="UP000711736">
    <property type="component" value="Unassembled WGS sequence"/>
</dbReference>
<feature type="transmembrane region" description="Helical" evidence="1">
    <location>
        <begin position="234"/>
        <end position="254"/>
    </location>
</feature>
<feature type="transmembrane region" description="Helical" evidence="1">
    <location>
        <begin position="193"/>
        <end position="214"/>
    </location>
</feature>
<feature type="transmembrane region" description="Helical" evidence="1">
    <location>
        <begin position="12"/>
        <end position="37"/>
    </location>
</feature>
<organism evidence="2 3">
    <name type="scientific">Bifidobacterium colobi</name>
    <dbReference type="NCBI Taxonomy" id="2809026"/>
    <lineage>
        <taxon>Bacteria</taxon>
        <taxon>Bacillati</taxon>
        <taxon>Actinomycetota</taxon>
        <taxon>Actinomycetes</taxon>
        <taxon>Bifidobacteriales</taxon>
        <taxon>Bifidobacteriaceae</taxon>
        <taxon>Bifidobacterium</taxon>
    </lineage>
</organism>
<keyword evidence="1" id="KW-0472">Membrane</keyword>
<gene>
    <name evidence="2" type="ORF">JS530_03355</name>
</gene>
<proteinExistence type="predicted"/>
<feature type="transmembrane region" description="Helical" evidence="1">
    <location>
        <begin position="43"/>
        <end position="64"/>
    </location>
</feature>
<feature type="transmembrane region" description="Helical" evidence="1">
    <location>
        <begin position="141"/>
        <end position="157"/>
    </location>
</feature>
<keyword evidence="1" id="KW-0812">Transmembrane</keyword>
<protein>
    <submittedName>
        <fullName evidence="2">Uncharacterized protein</fullName>
    </submittedName>
</protein>
<accession>A0ABS5UU36</accession>
<keyword evidence="1" id="KW-1133">Transmembrane helix</keyword>
<feature type="transmembrane region" description="Helical" evidence="1">
    <location>
        <begin position="169"/>
        <end position="187"/>
    </location>
</feature>
<sequence>MALMTLRVHEPMVRGVVNAMMFVAMLMTMASAATMLFDLPEQLLAGLMVAAAICSIQIMPNIVVHVPDRYLVEWRTYMTRRWTVRGEIPEKARVLNREDIHRDMDGFIAQYATGVTLCVALSLSGYAVLAERVDYHSLYDRIGFLIVSAGLMLFFMLKPRQSVRPFERYLMRIAAIIIPLLWIRHASEAVPEVGAMLPLICMIVFAALGVLLGFSMIAQHNGFHSLVLSRIGDALCFSSTMVIPVASFLAGGALELLRSMSW</sequence>
<name>A0ABS5UU36_9BIFI</name>
<comment type="caution">
    <text evidence="2">The sequence shown here is derived from an EMBL/GenBank/DDBJ whole genome shotgun (WGS) entry which is preliminary data.</text>
</comment>
<dbReference type="EMBL" id="JAFEJU010000002">
    <property type="protein sequence ID" value="MBT1174555.1"/>
    <property type="molecule type" value="Genomic_DNA"/>
</dbReference>
<evidence type="ECO:0000256" key="1">
    <source>
        <dbReference type="SAM" id="Phobius"/>
    </source>
</evidence>
<evidence type="ECO:0000313" key="3">
    <source>
        <dbReference type="Proteomes" id="UP000711736"/>
    </source>
</evidence>
<reference evidence="2 3" key="1">
    <citation type="journal article" date="2021" name="Environ. Microbiol.">
        <title>Genetic insights into the dark matter of the mammalian gut microbiota through targeted genome reconstruction.</title>
        <authorList>
            <person name="Lugli G.A."/>
            <person name="Alessandri G."/>
            <person name="Milani C."/>
            <person name="Viappiani A."/>
            <person name="Fontana F."/>
            <person name="Tarracchini C."/>
            <person name="Mancabelli L."/>
            <person name="Argentini C."/>
            <person name="Ruiz L."/>
            <person name="Margolles A."/>
            <person name="van Sinderen D."/>
            <person name="Turroni F."/>
            <person name="Ventura M."/>
        </authorList>
    </citation>
    <scope>NUCLEOTIDE SEQUENCE [LARGE SCALE GENOMIC DNA]</scope>
    <source>
        <strain evidence="2 3">LC6</strain>
    </source>
</reference>
<evidence type="ECO:0000313" key="2">
    <source>
        <dbReference type="EMBL" id="MBT1174555.1"/>
    </source>
</evidence>